<evidence type="ECO:0000313" key="3">
    <source>
        <dbReference type="EMBL" id="KAG1800646.1"/>
    </source>
</evidence>
<comment type="caution">
    <text evidence="3">The sequence shown here is derived from an EMBL/GenBank/DDBJ whole genome shotgun (WGS) entry which is preliminary data.</text>
</comment>
<organism evidence="3 4">
    <name type="scientific">Suillus subaureus</name>
    <dbReference type="NCBI Taxonomy" id="48587"/>
    <lineage>
        <taxon>Eukaryota</taxon>
        <taxon>Fungi</taxon>
        <taxon>Dikarya</taxon>
        <taxon>Basidiomycota</taxon>
        <taxon>Agaricomycotina</taxon>
        <taxon>Agaricomycetes</taxon>
        <taxon>Agaricomycetidae</taxon>
        <taxon>Boletales</taxon>
        <taxon>Suillineae</taxon>
        <taxon>Suillaceae</taxon>
        <taxon>Suillus</taxon>
    </lineage>
</organism>
<keyword evidence="4" id="KW-1185">Reference proteome</keyword>
<dbReference type="InterPro" id="IPR050310">
    <property type="entry name" value="VPS10-sortilin"/>
</dbReference>
<evidence type="ECO:0000256" key="1">
    <source>
        <dbReference type="ARBA" id="ARBA00022737"/>
    </source>
</evidence>
<dbReference type="GO" id="GO:0006896">
    <property type="term" value="P:Golgi to vacuole transport"/>
    <property type="evidence" value="ECO:0007669"/>
    <property type="project" value="TreeGrafter"/>
</dbReference>
<dbReference type="RefSeq" id="XP_041185940.1">
    <property type="nucleotide sequence ID" value="XM_041341555.1"/>
</dbReference>
<keyword evidence="1" id="KW-0677">Repeat</keyword>
<dbReference type="GO" id="GO:0016020">
    <property type="term" value="C:membrane"/>
    <property type="evidence" value="ECO:0007669"/>
    <property type="project" value="TreeGrafter"/>
</dbReference>
<dbReference type="Pfam" id="PF15902">
    <property type="entry name" value="Sortilin-Vps10"/>
    <property type="match status" value="1"/>
</dbReference>
<dbReference type="AlphaFoldDB" id="A0A9P7DQF1"/>
<dbReference type="GO" id="GO:0006623">
    <property type="term" value="P:protein targeting to vacuole"/>
    <property type="evidence" value="ECO:0007669"/>
    <property type="project" value="TreeGrafter"/>
</dbReference>
<dbReference type="PANTHER" id="PTHR12106">
    <property type="entry name" value="SORTILIN RELATED"/>
    <property type="match status" value="1"/>
</dbReference>
<dbReference type="GO" id="GO:0005794">
    <property type="term" value="C:Golgi apparatus"/>
    <property type="evidence" value="ECO:0007669"/>
    <property type="project" value="TreeGrafter"/>
</dbReference>
<dbReference type="EMBL" id="JABBWG010000110">
    <property type="protein sequence ID" value="KAG1800646.1"/>
    <property type="molecule type" value="Genomic_DNA"/>
</dbReference>
<reference evidence="3" key="1">
    <citation type="journal article" date="2020" name="New Phytol.">
        <title>Comparative genomics reveals dynamic genome evolution in host specialist ectomycorrhizal fungi.</title>
        <authorList>
            <person name="Lofgren L.A."/>
            <person name="Nguyen N.H."/>
            <person name="Vilgalys R."/>
            <person name="Ruytinx J."/>
            <person name="Liao H.L."/>
            <person name="Branco S."/>
            <person name="Kuo A."/>
            <person name="LaButti K."/>
            <person name="Lipzen A."/>
            <person name="Andreopoulos W."/>
            <person name="Pangilinan J."/>
            <person name="Riley R."/>
            <person name="Hundley H."/>
            <person name="Na H."/>
            <person name="Barry K."/>
            <person name="Grigoriev I.V."/>
            <person name="Stajich J.E."/>
            <person name="Kennedy P.G."/>
        </authorList>
    </citation>
    <scope>NUCLEOTIDE SEQUENCE</scope>
    <source>
        <strain evidence="3">MN1</strain>
    </source>
</reference>
<evidence type="ECO:0000313" key="4">
    <source>
        <dbReference type="Proteomes" id="UP000807769"/>
    </source>
</evidence>
<dbReference type="GO" id="GO:0005829">
    <property type="term" value="C:cytosol"/>
    <property type="evidence" value="ECO:0007669"/>
    <property type="project" value="GOC"/>
</dbReference>
<dbReference type="GeneID" id="64635571"/>
<accession>A0A9P7DQF1</accession>
<dbReference type="InterPro" id="IPR031778">
    <property type="entry name" value="Sortilin_N"/>
</dbReference>
<dbReference type="GO" id="GO:0006895">
    <property type="term" value="P:Golgi to endosome transport"/>
    <property type="evidence" value="ECO:0007669"/>
    <property type="project" value="TreeGrafter"/>
</dbReference>
<gene>
    <name evidence="3" type="ORF">BJ212DRAFT_1497985</name>
</gene>
<dbReference type="Proteomes" id="UP000807769">
    <property type="component" value="Unassembled WGS sequence"/>
</dbReference>
<evidence type="ECO:0000259" key="2">
    <source>
        <dbReference type="Pfam" id="PF15902"/>
    </source>
</evidence>
<name>A0A9P7DQF1_9AGAM</name>
<feature type="non-terminal residue" evidence="3">
    <location>
        <position position="247"/>
    </location>
</feature>
<proteinExistence type="predicted"/>
<protein>
    <recommendedName>
        <fullName evidence="2">Sortilin N-terminal domain-containing protein</fullName>
    </recommendedName>
</protein>
<feature type="domain" description="Sortilin N-terminal" evidence="2">
    <location>
        <begin position="1"/>
        <end position="214"/>
    </location>
</feature>
<dbReference type="OrthoDB" id="443634at2759"/>
<sequence length="247" mass="27045">FTILDVSTNVIFIHMTMNERPMPWGNILKSNSNGTYFGASIENVNRKNRDFIDFEKFAGLNGIAMVNVVANPAEAALTGRKTLQTRITHNDGGTWKALLAPSVDSLGQKYPCSSLACALHVRGFTECVDARVTYSSPSVVSVVMAVGNVGDALAPYTESNTFLSRDGGFTWEEVRRGAHLWKFGDSGSVIMIVNDQEPTDHILFTTDQGLRWLECLIRYGLCPASGQSSGLSERSSKLIEELTAWLS</sequence>
<dbReference type="SUPFAM" id="SSF110296">
    <property type="entry name" value="Oligoxyloglucan reducing end-specific cellobiohydrolase"/>
    <property type="match status" value="1"/>
</dbReference>
<dbReference type="PANTHER" id="PTHR12106:SF27">
    <property type="entry name" value="SORTILIN-RELATED RECEPTOR"/>
    <property type="match status" value="1"/>
</dbReference>